<sequence>MVNDAYILPVEFIKIGKVFTPCILTYDEISRIIKASDNLKIHKNSPNQHIIYPVLIRMLYGCGLRISE</sequence>
<reference evidence="1" key="1">
    <citation type="journal article" date="2014" name="Front. Microbiol.">
        <title>High frequency of phylogenetically diverse reductive dehalogenase-homologous genes in deep subseafloor sedimentary metagenomes.</title>
        <authorList>
            <person name="Kawai M."/>
            <person name="Futagami T."/>
            <person name="Toyoda A."/>
            <person name="Takaki Y."/>
            <person name="Nishi S."/>
            <person name="Hori S."/>
            <person name="Arai W."/>
            <person name="Tsubouchi T."/>
            <person name="Morono Y."/>
            <person name="Uchiyama I."/>
            <person name="Ito T."/>
            <person name="Fujiyama A."/>
            <person name="Inagaki F."/>
            <person name="Takami H."/>
        </authorList>
    </citation>
    <scope>NUCLEOTIDE SEQUENCE</scope>
    <source>
        <strain evidence="1">Expedition CK06-06</strain>
    </source>
</reference>
<feature type="non-terminal residue" evidence="1">
    <location>
        <position position="68"/>
    </location>
</feature>
<organism evidence="1">
    <name type="scientific">marine sediment metagenome</name>
    <dbReference type="NCBI Taxonomy" id="412755"/>
    <lineage>
        <taxon>unclassified sequences</taxon>
        <taxon>metagenomes</taxon>
        <taxon>ecological metagenomes</taxon>
    </lineage>
</organism>
<protein>
    <recommendedName>
        <fullName evidence="2">Tyr recombinase domain-containing protein</fullName>
    </recommendedName>
</protein>
<dbReference type="AlphaFoldDB" id="X1DUR9"/>
<dbReference type="EMBL" id="BART01039962">
    <property type="protein sequence ID" value="GAH24776.1"/>
    <property type="molecule type" value="Genomic_DNA"/>
</dbReference>
<evidence type="ECO:0008006" key="2">
    <source>
        <dbReference type="Google" id="ProtNLM"/>
    </source>
</evidence>
<accession>X1DUR9</accession>
<gene>
    <name evidence="1" type="ORF">S01H4_65356</name>
</gene>
<name>X1DUR9_9ZZZZ</name>
<evidence type="ECO:0000313" key="1">
    <source>
        <dbReference type="EMBL" id="GAH24776.1"/>
    </source>
</evidence>
<comment type="caution">
    <text evidence="1">The sequence shown here is derived from an EMBL/GenBank/DDBJ whole genome shotgun (WGS) entry which is preliminary data.</text>
</comment>
<proteinExistence type="predicted"/>